<dbReference type="InterPro" id="IPR051531">
    <property type="entry name" value="N-acetyltransferase"/>
</dbReference>
<dbReference type="GO" id="GO:0008999">
    <property type="term" value="F:protein-N-terminal-alanine acetyltransferase activity"/>
    <property type="evidence" value="ECO:0007669"/>
    <property type="project" value="TreeGrafter"/>
</dbReference>
<gene>
    <name evidence="2" type="ORF">SAMN02745941_01011</name>
</gene>
<evidence type="ECO:0000313" key="3">
    <source>
        <dbReference type="Proteomes" id="UP000184241"/>
    </source>
</evidence>
<feature type="domain" description="N-acetyltransferase" evidence="1">
    <location>
        <begin position="13"/>
        <end position="178"/>
    </location>
</feature>
<organism evidence="2 3">
    <name type="scientific">Clostridium intestinale DSM 6191</name>
    <dbReference type="NCBI Taxonomy" id="1121320"/>
    <lineage>
        <taxon>Bacteria</taxon>
        <taxon>Bacillati</taxon>
        <taxon>Bacillota</taxon>
        <taxon>Clostridia</taxon>
        <taxon>Eubacteriales</taxon>
        <taxon>Clostridiaceae</taxon>
        <taxon>Clostridium</taxon>
    </lineage>
</organism>
<dbReference type="AlphaFoldDB" id="A0A1M5WB94"/>
<dbReference type="PANTHER" id="PTHR43792:SF9">
    <property type="entry name" value="RIBOSOMAL-PROTEIN-ALANINE ACETYLTRANSFERASE"/>
    <property type="match status" value="1"/>
</dbReference>
<dbReference type="Proteomes" id="UP000184241">
    <property type="component" value="Unassembled WGS sequence"/>
</dbReference>
<name>A0A1M5WB94_9CLOT</name>
<dbReference type="Gene3D" id="3.40.630.30">
    <property type="match status" value="1"/>
</dbReference>
<sequence>MYNEFPVIETERLRLRLITEKDLKEMFSIYSSEDVMKYYGIYPINDISTVEVMIEKFKESFEVDMGIRWGIELKSTSKLIGTCGYHNWNKRHFRAEIGYELNSEFWGMGYAKEAISSIIKYGFAEMNLERIEALVYPENETSENMLKKLGFLHEGYLRKYVYFRDKHQDLNMFSLIKD</sequence>
<dbReference type="InterPro" id="IPR000182">
    <property type="entry name" value="GNAT_dom"/>
</dbReference>
<dbReference type="SUPFAM" id="SSF55729">
    <property type="entry name" value="Acyl-CoA N-acyltransferases (Nat)"/>
    <property type="match status" value="1"/>
</dbReference>
<dbReference type="PROSITE" id="PS51186">
    <property type="entry name" value="GNAT"/>
    <property type="match status" value="1"/>
</dbReference>
<reference evidence="2 3" key="1">
    <citation type="submission" date="2016-11" db="EMBL/GenBank/DDBJ databases">
        <authorList>
            <person name="Jaros S."/>
            <person name="Januszkiewicz K."/>
            <person name="Wedrychowicz H."/>
        </authorList>
    </citation>
    <scope>NUCLEOTIDE SEQUENCE [LARGE SCALE GENOMIC DNA]</scope>
    <source>
        <strain evidence="2 3">DSM 6191</strain>
    </source>
</reference>
<dbReference type="GO" id="GO:0005737">
    <property type="term" value="C:cytoplasm"/>
    <property type="evidence" value="ECO:0007669"/>
    <property type="project" value="TreeGrafter"/>
</dbReference>
<accession>A0A1M5WB94</accession>
<protein>
    <submittedName>
        <fullName evidence="2">Ribosomal-protein-alanine N-acetyltransferase</fullName>
    </submittedName>
</protein>
<dbReference type="InterPro" id="IPR016181">
    <property type="entry name" value="Acyl_CoA_acyltransferase"/>
</dbReference>
<dbReference type="RefSeq" id="WP_073017360.1">
    <property type="nucleotide sequence ID" value="NZ_FQXU01000004.1"/>
</dbReference>
<dbReference type="EMBL" id="FQXU01000004">
    <property type="protein sequence ID" value="SHH84775.1"/>
    <property type="molecule type" value="Genomic_DNA"/>
</dbReference>
<evidence type="ECO:0000259" key="1">
    <source>
        <dbReference type="PROSITE" id="PS51186"/>
    </source>
</evidence>
<evidence type="ECO:0000313" key="2">
    <source>
        <dbReference type="EMBL" id="SHH84775.1"/>
    </source>
</evidence>
<keyword evidence="2" id="KW-0808">Transferase</keyword>
<dbReference type="PANTHER" id="PTHR43792">
    <property type="entry name" value="GNAT FAMILY, PUTATIVE (AFU_ORTHOLOGUE AFUA_3G00765)-RELATED-RELATED"/>
    <property type="match status" value="1"/>
</dbReference>
<dbReference type="Pfam" id="PF13302">
    <property type="entry name" value="Acetyltransf_3"/>
    <property type="match status" value="1"/>
</dbReference>
<proteinExistence type="predicted"/>